<proteinExistence type="predicted"/>
<accession>A0A7T4A1W3</accession>
<organism evidence="2 3">
    <name type="scientific">Brevibacterium casei</name>
    <dbReference type="NCBI Taxonomy" id="33889"/>
    <lineage>
        <taxon>Bacteria</taxon>
        <taxon>Bacillati</taxon>
        <taxon>Actinomycetota</taxon>
        <taxon>Actinomycetes</taxon>
        <taxon>Micrococcales</taxon>
        <taxon>Brevibacteriaceae</taxon>
        <taxon>Brevibacterium</taxon>
    </lineage>
</organism>
<sequence length="387" mass="41125">MRLPDIPQRHRLLVRAVSTLGSGAQSIVRRRDFTAGQEPVVRAAYAVATAALTWLGGTKAFADQDSAFADDDTAFGQLDVDGEDSEAWTVEADTWKSQAVLNVAAAVAAGVASWALWTPIQDIKDRWDAKLPTGVGRGLNAAVNSTVMAVTAFALDKAEEFVAAEAIDGHTAFAPVEIELPPHIRASVEAILDQPHPQSQDVAEVVRAQLEHARFFVWVPYSTKQFPGSDPIELSDEDLAALLAEEDITSIDVYLDSDAPAAVPATQTYPVVGVVEAGEALTGATGDDEPTGLELSLEISEGLLARIELLAAEDGEDLVLAAETAERLDASAPGTLHPDGVEGYPDTFDDEDLDGVAVVVDDAPEPPPLTLADWPRPADLTFRTDRS</sequence>
<reference evidence="2 3" key="1">
    <citation type="submission" date="2020-12" db="EMBL/GenBank/DDBJ databases">
        <title>FDA dAtabase for Regulatory Grade micrObial Sequences (FDA-ARGOS): Supporting development and validation of Infectious Disease Dx tests.</title>
        <authorList>
            <person name="Sproer C."/>
            <person name="Gronow S."/>
            <person name="Severitt S."/>
            <person name="Schroder I."/>
            <person name="Tallon L."/>
            <person name="Sadzewicz L."/>
            <person name="Zhao X."/>
            <person name="Boylan J."/>
            <person name="Ott S."/>
            <person name="Bowen H."/>
            <person name="Vavikolanu K."/>
            <person name="Mehta A."/>
            <person name="Aluvathingal J."/>
            <person name="Nadendla S."/>
            <person name="Lowell S."/>
            <person name="Myers T."/>
            <person name="Yan Y."/>
            <person name="Sichtig H."/>
        </authorList>
    </citation>
    <scope>NUCLEOTIDE SEQUENCE [LARGE SCALE GENOMIC DNA]</scope>
    <source>
        <strain evidence="2 3">FDAARGOS_990</strain>
    </source>
</reference>
<evidence type="ECO:0000256" key="1">
    <source>
        <dbReference type="SAM" id="MobiDB-lite"/>
    </source>
</evidence>
<feature type="region of interest" description="Disordered" evidence="1">
    <location>
        <begin position="362"/>
        <end position="387"/>
    </location>
</feature>
<dbReference type="Proteomes" id="UP000595374">
    <property type="component" value="Chromosome"/>
</dbReference>
<dbReference type="RefSeq" id="WP_198500705.1">
    <property type="nucleotide sequence ID" value="NZ_CP065989.1"/>
</dbReference>
<name>A0A7T4A1W3_9MICO</name>
<dbReference type="AlphaFoldDB" id="A0A7T4A1W3"/>
<evidence type="ECO:0000313" key="3">
    <source>
        <dbReference type="Proteomes" id="UP000595374"/>
    </source>
</evidence>
<protein>
    <submittedName>
        <fullName evidence="2">Uncharacterized protein</fullName>
    </submittedName>
</protein>
<dbReference type="EMBL" id="CP065989">
    <property type="protein sequence ID" value="QQB15775.1"/>
    <property type="molecule type" value="Genomic_DNA"/>
</dbReference>
<gene>
    <name evidence="2" type="ORF">I6H47_07625</name>
</gene>
<evidence type="ECO:0000313" key="2">
    <source>
        <dbReference type="EMBL" id="QQB15775.1"/>
    </source>
</evidence>